<dbReference type="PANTHER" id="PTHR34875">
    <property type="entry name" value="UPF0237 PROTEIN MJ1558"/>
    <property type="match status" value="1"/>
</dbReference>
<dbReference type="Pfam" id="PF13740">
    <property type="entry name" value="ACT_6"/>
    <property type="match status" value="1"/>
</dbReference>
<reference evidence="4" key="1">
    <citation type="journal article" date="2020" name="ISME J.">
        <title>Gammaproteobacteria mediating utilization of methyl-, sulfur- and petroleum organic compounds in deep ocean hydrothermal plumes.</title>
        <authorList>
            <person name="Zhou Z."/>
            <person name="Liu Y."/>
            <person name="Pan J."/>
            <person name="Cron B.R."/>
            <person name="Toner B.M."/>
            <person name="Anantharaman K."/>
            <person name="Breier J.A."/>
            <person name="Dick G.J."/>
            <person name="Li M."/>
        </authorList>
    </citation>
    <scope>NUCLEOTIDE SEQUENCE</scope>
    <source>
        <strain evidence="3">SZUA-1453</strain>
        <strain evidence="4">SZUA-1471</strain>
    </source>
</reference>
<evidence type="ECO:0000259" key="2">
    <source>
        <dbReference type="PROSITE" id="PS51671"/>
    </source>
</evidence>
<dbReference type="PROSITE" id="PS51671">
    <property type="entry name" value="ACT"/>
    <property type="match status" value="1"/>
</dbReference>
<proteinExistence type="inferred from homology"/>
<dbReference type="SUPFAM" id="SSF55021">
    <property type="entry name" value="ACT-like"/>
    <property type="match status" value="1"/>
</dbReference>
<accession>A0A832ZJA9</accession>
<dbReference type="EMBL" id="DQUI01000014">
    <property type="protein sequence ID" value="HIP83964.1"/>
    <property type="molecule type" value="Genomic_DNA"/>
</dbReference>
<dbReference type="Proteomes" id="UP000618343">
    <property type="component" value="Unassembled WGS sequence"/>
</dbReference>
<dbReference type="PANTHER" id="PTHR34875:SF6">
    <property type="entry name" value="UPF0237 PROTEIN MJ1558"/>
    <property type="match status" value="1"/>
</dbReference>
<dbReference type="AlphaFoldDB" id="A0A832ZJA9"/>
<dbReference type="InterPro" id="IPR022986">
    <property type="entry name" value="UPF0237_ACT"/>
</dbReference>
<evidence type="ECO:0000256" key="1">
    <source>
        <dbReference type="HAMAP-Rule" id="MF_01054"/>
    </source>
</evidence>
<dbReference type="EMBL" id="DQUO01000052">
    <property type="protein sequence ID" value="HIP91517.1"/>
    <property type="molecule type" value="Genomic_DNA"/>
</dbReference>
<dbReference type="Gene3D" id="3.30.70.260">
    <property type="match status" value="1"/>
</dbReference>
<dbReference type="InterPro" id="IPR002912">
    <property type="entry name" value="ACT_dom"/>
</dbReference>
<comment type="caution">
    <text evidence="4">The sequence shown here is derived from an EMBL/GenBank/DDBJ whole genome shotgun (WGS) entry which is preliminary data.</text>
</comment>
<evidence type="ECO:0000313" key="4">
    <source>
        <dbReference type="EMBL" id="HIP91517.1"/>
    </source>
</evidence>
<dbReference type="CDD" id="cd04872">
    <property type="entry name" value="ACT_1ZPV"/>
    <property type="match status" value="1"/>
</dbReference>
<dbReference type="InterPro" id="IPR045865">
    <property type="entry name" value="ACT-like_dom_sf"/>
</dbReference>
<name>A0A832ZJA9_9EURY</name>
<feature type="domain" description="ACT" evidence="2">
    <location>
        <begin position="5"/>
        <end position="79"/>
    </location>
</feature>
<dbReference type="HAMAP" id="MF_01054">
    <property type="entry name" value="UPF0237"/>
    <property type="match status" value="1"/>
</dbReference>
<organism evidence="4 5">
    <name type="scientific">Methanothermococcus okinawensis</name>
    <dbReference type="NCBI Taxonomy" id="155863"/>
    <lineage>
        <taxon>Archaea</taxon>
        <taxon>Methanobacteriati</taxon>
        <taxon>Methanobacteriota</taxon>
        <taxon>Methanomada group</taxon>
        <taxon>Methanococci</taxon>
        <taxon>Methanococcales</taxon>
        <taxon>Methanococcaceae</taxon>
        <taxon>Methanothermococcus</taxon>
    </lineage>
</organism>
<dbReference type="NCBIfam" id="NF001220">
    <property type="entry name" value="PRK00194.1"/>
    <property type="match status" value="1"/>
</dbReference>
<sequence length="90" mass="10131">MERVVITVTGRDKVGIVAKIASTLAENNVNILDIRQSIMGNLFTMIMLVDISNSNSGFEELIKKLDKVGEEIGVKVIVQHEDIFKYMHRI</sequence>
<evidence type="ECO:0000313" key="3">
    <source>
        <dbReference type="EMBL" id="HIP83964.1"/>
    </source>
</evidence>
<protein>
    <recommendedName>
        <fullName evidence="1">UPF0237 protein EYH15_00485</fullName>
    </recommendedName>
</protein>
<dbReference type="Proteomes" id="UP000643554">
    <property type="component" value="Unassembled WGS sequence"/>
</dbReference>
<dbReference type="InterPro" id="IPR050990">
    <property type="entry name" value="UPF0237/GcvR_regulator"/>
</dbReference>
<comment type="similarity">
    <text evidence="1">Belongs to the UPF0237 family.</text>
</comment>
<gene>
    <name evidence="3" type="ORF">EYH15_00485</name>
    <name evidence="4" type="ORF">EYH21_04390</name>
</gene>
<evidence type="ECO:0000313" key="5">
    <source>
        <dbReference type="Proteomes" id="UP000618343"/>
    </source>
</evidence>